<dbReference type="AlphaFoldDB" id="A0A6B3M114"/>
<protein>
    <submittedName>
        <fullName evidence="1">Uncharacterized protein</fullName>
    </submittedName>
</protein>
<comment type="caution">
    <text evidence="1">The sequence shown here is derived from an EMBL/GenBank/DDBJ whole genome shotgun (WGS) entry which is preliminary data.</text>
</comment>
<gene>
    <name evidence="1" type="ORF">GXP69_16630</name>
</gene>
<dbReference type="Proteomes" id="UP000474777">
    <property type="component" value="Unassembled WGS sequence"/>
</dbReference>
<dbReference type="RefSeq" id="WP_163916387.1">
    <property type="nucleotide sequence ID" value="NZ_JAAGWD010000008.1"/>
</dbReference>
<organism evidence="1 2">
    <name type="scientific">Pontibacter burrus</name>
    <dbReference type="NCBI Taxonomy" id="2704466"/>
    <lineage>
        <taxon>Bacteria</taxon>
        <taxon>Pseudomonadati</taxon>
        <taxon>Bacteroidota</taxon>
        <taxon>Cytophagia</taxon>
        <taxon>Cytophagales</taxon>
        <taxon>Hymenobacteraceae</taxon>
        <taxon>Pontibacter</taxon>
    </lineage>
</organism>
<proteinExistence type="predicted"/>
<accession>A0A6B3M114</accession>
<reference evidence="1 2" key="1">
    <citation type="submission" date="2020-02" db="EMBL/GenBank/DDBJ databases">
        <authorList>
            <person name="Kim M.K."/>
        </authorList>
    </citation>
    <scope>NUCLEOTIDE SEQUENCE [LARGE SCALE GENOMIC DNA]</scope>
    <source>
        <strain evidence="1 2">BT327</strain>
    </source>
</reference>
<dbReference type="EMBL" id="JAAGWD010000008">
    <property type="protein sequence ID" value="NEM99327.1"/>
    <property type="molecule type" value="Genomic_DNA"/>
</dbReference>
<name>A0A6B3M114_9BACT</name>
<evidence type="ECO:0000313" key="1">
    <source>
        <dbReference type="EMBL" id="NEM99327.1"/>
    </source>
</evidence>
<sequence>MLENSRAWVRLYSKILERRVHNYRQYFEYAAGLHNPNDSEAAIIEILESYAKGISKSYRFKHPYNSVLMPGEWTITNRALLRSLQRRHQAQMASVVALYPNIVKWFDAKRLKIDSEGAKKYAEVIRKQNQAEVDAYMWDIISTGGAISDEMSKKPDPTLQYVSTLLNIHKIEEGWFFLSVDTNVRRLHSNLTNLKSEIRHFLTYDGKKLVSVDVNNAQPLLSKALFKIDFLADPSTNLNEIIPTDAKEQEQELGMDDTSDGEEQLENINVDYHFETADLAVAEKSLAVERREREFFHLSTVAPEIHTILSIPITKKSKLHKGEKPQTTYLTDIINSLIMFEENSNDYNNVDIVQFFELASAGILYEEFARLMQEAGYEYSSRKHAKLALLLALFTSNSFINSVEAAPKRMFKGIFPSVYRHFTLFKRQDKSILARLLQSIESWLILEQISERLSNEYPDVPIFTVHDSILTTEGNEELVKLIMEEEIEKYLGLKPTLKVELLTPELLLGT</sequence>
<keyword evidence="2" id="KW-1185">Reference proteome</keyword>
<evidence type="ECO:0000313" key="2">
    <source>
        <dbReference type="Proteomes" id="UP000474777"/>
    </source>
</evidence>